<proteinExistence type="predicted"/>
<organism evidence="1 2">
    <name type="scientific">Intestinimonas butyriciproducens</name>
    <dbReference type="NCBI Taxonomy" id="1297617"/>
    <lineage>
        <taxon>Bacteria</taxon>
        <taxon>Bacillati</taxon>
        <taxon>Bacillota</taxon>
        <taxon>Clostridia</taxon>
        <taxon>Eubacteriales</taxon>
        <taxon>Intestinimonas</taxon>
    </lineage>
</organism>
<sequence>MKDPGIPRTPGGLGRAAFPIKAKGVRIKHGPRMNYPGPVLCGYLER</sequence>
<accession>A0A2U1BEE0</accession>
<dbReference type="AlphaFoldDB" id="A0A2U1BEE0"/>
<evidence type="ECO:0000313" key="2">
    <source>
        <dbReference type="Proteomes" id="UP000245778"/>
    </source>
</evidence>
<dbReference type="Proteomes" id="UP000245778">
    <property type="component" value="Unassembled WGS sequence"/>
</dbReference>
<gene>
    <name evidence="1" type="ORF">C7373_11117</name>
</gene>
<reference evidence="1 2" key="1">
    <citation type="submission" date="2018-04" db="EMBL/GenBank/DDBJ databases">
        <title>Genomic Encyclopedia of Type Strains, Phase IV (KMG-IV): sequencing the most valuable type-strain genomes for metagenomic binning, comparative biology and taxonomic classification.</title>
        <authorList>
            <person name="Goeker M."/>
        </authorList>
    </citation>
    <scope>NUCLEOTIDE SEQUENCE [LARGE SCALE GENOMIC DNA]</scope>
    <source>
        <strain evidence="1 2">DSM 26588</strain>
    </source>
</reference>
<dbReference type="EMBL" id="QEKK01000011">
    <property type="protein sequence ID" value="PVY47015.1"/>
    <property type="molecule type" value="Genomic_DNA"/>
</dbReference>
<comment type="caution">
    <text evidence="1">The sequence shown here is derived from an EMBL/GenBank/DDBJ whole genome shotgun (WGS) entry which is preliminary data.</text>
</comment>
<evidence type="ECO:0000313" key="1">
    <source>
        <dbReference type="EMBL" id="PVY47015.1"/>
    </source>
</evidence>
<protein>
    <submittedName>
        <fullName evidence="1">Uncharacterized protein</fullName>
    </submittedName>
</protein>
<name>A0A2U1BEE0_9FIRM</name>